<dbReference type="InterPro" id="IPR002869">
    <property type="entry name" value="Pyrv_flavodox_OxRed_cen"/>
</dbReference>
<protein>
    <submittedName>
        <fullName evidence="3">2-oxoglutarate ferredoxin oxidoreductase subunit gamma</fullName>
    </submittedName>
</protein>
<dbReference type="Pfam" id="PF01558">
    <property type="entry name" value="POR"/>
    <property type="match status" value="1"/>
</dbReference>
<dbReference type="GO" id="GO:0016903">
    <property type="term" value="F:oxidoreductase activity, acting on the aldehyde or oxo group of donors"/>
    <property type="evidence" value="ECO:0007669"/>
    <property type="project" value="InterPro"/>
</dbReference>
<feature type="domain" description="Pyruvate/ketoisovalerate oxidoreductase catalytic" evidence="2">
    <location>
        <begin position="13"/>
        <end position="174"/>
    </location>
</feature>
<evidence type="ECO:0000259" key="2">
    <source>
        <dbReference type="Pfam" id="PF01558"/>
    </source>
</evidence>
<gene>
    <name evidence="3" type="ORF">DCMF_09670</name>
</gene>
<evidence type="ECO:0000313" key="3">
    <source>
        <dbReference type="EMBL" id="ATW25009.1"/>
    </source>
</evidence>
<dbReference type="PANTHER" id="PTHR42730">
    <property type="entry name" value="2-OXOGLUTARATE SYNTHASE SUBUNIT KORC"/>
    <property type="match status" value="1"/>
</dbReference>
<dbReference type="OrthoDB" id="9789125at2"/>
<organism evidence="3 4">
    <name type="scientific">Formimonas warabiya</name>
    <dbReference type="NCBI Taxonomy" id="1761012"/>
    <lineage>
        <taxon>Bacteria</taxon>
        <taxon>Bacillati</taxon>
        <taxon>Bacillota</taxon>
        <taxon>Clostridia</taxon>
        <taxon>Eubacteriales</taxon>
        <taxon>Peptococcaceae</taxon>
        <taxon>Candidatus Formimonas</taxon>
    </lineage>
</organism>
<sequence length="182" mass="19149">MGDKWEVRLSGTGGQGLILGGIILAEAGILDGYKAVQSQSYGPEARGGASKAEVIISTREINYPKIGEADILLAMSQQAYDKYATDLREGGILIIDSTLVTNIGASKAAHIYRIPITEIAKRETGREMTANIVALGAIVGVTKVVTEEALQEAVLDRIPAGTEEMNLKALNSGLHAGAEIEA</sequence>
<dbReference type="RefSeq" id="WP_148134248.1">
    <property type="nucleotide sequence ID" value="NZ_CP017634.1"/>
</dbReference>
<proteinExistence type="predicted"/>
<keyword evidence="1" id="KW-0560">Oxidoreductase</keyword>
<dbReference type="InterPro" id="IPR019752">
    <property type="entry name" value="Pyrv/ketoisovalerate_OxRed_cat"/>
</dbReference>
<dbReference type="PANTHER" id="PTHR42730:SF1">
    <property type="entry name" value="2-OXOGLUTARATE SYNTHASE SUBUNIT KORC"/>
    <property type="match status" value="1"/>
</dbReference>
<evidence type="ECO:0000313" key="4">
    <source>
        <dbReference type="Proteomes" id="UP000323521"/>
    </source>
</evidence>
<keyword evidence="4" id="KW-1185">Reference proteome</keyword>
<name>A0A3G1KRB7_FORW1</name>
<dbReference type="KEGG" id="fwa:DCMF_09670"/>
<dbReference type="EMBL" id="CP017634">
    <property type="protein sequence ID" value="ATW25009.1"/>
    <property type="molecule type" value="Genomic_DNA"/>
</dbReference>
<dbReference type="SUPFAM" id="SSF53323">
    <property type="entry name" value="Pyruvate-ferredoxin oxidoreductase, PFOR, domain III"/>
    <property type="match status" value="1"/>
</dbReference>
<dbReference type="Proteomes" id="UP000323521">
    <property type="component" value="Chromosome"/>
</dbReference>
<evidence type="ECO:0000256" key="1">
    <source>
        <dbReference type="ARBA" id="ARBA00023002"/>
    </source>
</evidence>
<accession>A0A3G1KRB7</accession>
<reference evidence="3 4" key="1">
    <citation type="submission" date="2016-10" db="EMBL/GenBank/DDBJ databases">
        <title>Complete Genome Sequence of Peptococcaceae strain DCMF.</title>
        <authorList>
            <person name="Edwards R.J."/>
            <person name="Holland S.I."/>
            <person name="Deshpande N.P."/>
            <person name="Wong Y.K."/>
            <person name="Ertan H."/>
            <person name="Manefield M."/>
            <person name="Russell T.L."/>
            <person name="Lee M.J."/>
        </authorList>
    </citation>
    <scope>NUCLEOTIDE SEQUENCE [LARGE SCALE GENOMIC DNA]</scope>
    <source>
        <strain evidence="3 4">DCMF</strain>
    </source>
</reference>
<dbReference type="Gene3D" id="3.40.920.10">
    <property type="entry name" value="Pyruvate-ferredoxin oxidoreductase, PFOR, domain III"/>
    <property type="match status" value="1"/>
</dbReference>
<dbReference type="AlphaFoldDB" id="A0A3G1KRB7"/>
<dbReference type="InterPro" id="IPR052554">
    <property type="entry name" value="2-oxoglutarate_synth_KorC"/>
</dbReference>